<dbReference type="Pfam" id="PF00498">
    <property type="entry name" value="FHA"/>
    <property type="match status" value="1"/>
</dbReference>
<feature type="compositionally biased region" description="Pro residues" evidence="1">
    <location>
        <begin position="129"/>
        <end position="143"/>
    </location>
</feature>
<feature type="region of interest" description="Disordered" evidence="1">
    <location>
        <begin position="202"/>
        <end position="237"/>
    </location>
</feature>
<name>A0A2S9YRP1_9BACT</name>
<feature type="domain" description="FHA" evidence="2">
    <location>
        <begin position="398"/>
        <end position="442"/>
    </location>
</feature>
<accession>A0A2S9YRP1</accession>
<feature type="compositionally biased region" description="Low complexity" evidence="1">
    <location>
        <begin position="105"/>
        <end position="127"/>
    </location>
</feature>
<proteinExistence type="predicted"/>
<protein>
    <submittedName>
        <fullName evidence="3">FHA domain protein</fullName>
    </submittedName>
</protein>
<dbReference type="InterPro" id="IPR008984">
    <property type="entry name" value="SMAD_FHA_dom_sf"/>
</dbReference>
<gene>
    <name evidence="3" type="ORF">ENSA7_25330</name>
</gene>
<dbReference type="AlphaFoldDB" id="A0A2S9YRP1"/>
<dbReference type="InterPro" id="IPR055999">
    <property type="entry name" value="DUF7577"/>
</dbReference>
<reference evidence="3 4" key="1">
    <citation type="submission" date="2018-03" db="EMBL/GenBank/DDBJ databases">
        <title>Draft Genome Sequences of the Obligatory Marine Myxobacteria Enhygromyxa salina SWB007.</title>
        <authorList>
            <person name="Poehlein A."/>
            <person name="Moghaddam J.A."/>
            <person name="Harms H."/>
            <person name="Alanjari M."/>
            <person name="Koenig G.M."/>
            <person name="Daniel R."/>
            <person name="Schaeberle T.F."/>
        </authorList>
    </citation>
    <scope>NUCLEOTIDE SEQUENCE [LARGE SCALE GENOMIC DNA]</scope>
    <source>
        <strain evidence="3 4">SWB007</strain>
    </source>
</reference>
<feature type="region of interest" description="Disordered" evidence="1">
    <location>
        <begin position="46"/>
        <end position="177"/>
    </location>
</feature>
<dbReference type="Gene3D" id="2.60.200.20">
    <property type="match status" value="1"/>
</dbReference>
<evidence type="ECO:0000313" key="4">
    <source>
        <dbReference type="Proteomes" id="UP000238823"/>
    </source>
</evidence>
<evidence type="ECO:0000259" key="2">
    <source>
        <dbReference type="PROSITE" id="PS50006"/>
    </source>
</evidence>
<dbReference type="PROSITE" id="PS50006">
    <property type="entry name" value="FHA_DOMAIN"/>
    <property type="match status" value="1"/>
</dbReference>
<feature type="compositionally biased region" description="Pro residues" evidence="1">
    <location>
        <begin position="202"/>
        <end position="214"/>
    </location>
</feature>
<dbReference type="InterPro" id="IPR000253">
    <property type="entry name" value="FHA_dom"/>
</dbReference>
<dbReference type="CDD" id="cd00060">
    <property type="entry name" value="FHA"/>
    <property type="match status" value="2"/>
</dbReference>
<dbReference type="Pfam" id="PF13240">
    <property type="entry name" value="Zn_Ribbon_1"/>
    <property type="match status" value="1"/>
</dbReference>
<organism evidence="3 4">
    <name type="scientific">Enhygromyxa salina</name>
    <dbReference type="NCBI Taxonomy" id="215803"/>
    <lineage>
        <taxon>Bacteria</taxon>
        <taxon>Pseudomonadati</taxon>
        <taxon>Myxococcota</taxon>
        <taxon>Polyangia</taxon>
        <taxon>Nannocystales</taxon>
        <taxon>Nannocystaceae</taxon>
        <taxon>Enhygromyxa</taxon>
    </lineage>
</organism>
<evidence type="ECO:0000313" key="3">
    <source>
        <dbReference type="EMBL" id="PRQ07765.1"/>
    </source>
</evidence>
<sequence length="468" mass="48257">MATICSSVSNSSASRSHEAPVIVCPNCGKENQDHYKFCLGCGAKLPAPGQAAAPPPPPPPSVVPPPMAPSPAQYPPPAPQATPPAPVQPQAFSAPAPPAPPQPQPQAQAYGSPSPAAPQQPQAYGAPAGPGPAAQPPAKPPQAGPYGQSQQGTYGQPSGPAQPYGGQAAPSSGPRSCPNCGTVNPPQFKFCGACGNNLEAAPTPPPPPPAPAPQPNTSVGPAPTQSPPPQHMQAPGPAIAPAAKTMFMDASQRPAMAGGIATIRLVLLREDGTEGGVLVIEGGPETIGRAHGPPFDTDAYLDPRHADLTATHEGLLIDASGSVNGVYLKLEGRTELQHLDFFRVGQELLLYEDLPEPTPTADGTERMGSPNPGYWGRVSVMVSPERIAAAYPVKSEGVEIGRENGEITFPDDGYVSGSHCRVFGDDDGVFLEDLGSSNGTYMRVRPGQLIRPGTLILIGQQLFRVELT</sequence>
<feature type="compositionally biased region" description="Pro residues" evidence="1">
    <location>
        <begin position="53"/>
        <end position="87"/>
    </location>
</feature>
<dbReference type="SUPFAM" id="SSF49879">
    <property type="entry name" value="SMAD/FHA domain"/>
    <property type="match status" value="2"/>
</dbReference>
<dbReference type="Pfam" id="PF24463">
    <property type="entry name" value="DUF7577"/>
    <property type="match status" value="1"/>
</dbReference>
<evidence type="ECO:0000256" key="1">
    <source>
        <dbReference type="SAM" id="MobiDB-lite"/>
    </source>
</evidence>
<dbReference type="SMART" id="SM00240">
    <property type="entry name" value="FHA"/>
    <property type="match status" value="1"/>
</dbReference>
<dbReference type="InterPro" id="IPR026870">
    <property type="entry name" value="Zinc_ribbon_dom"/>
</dbReference>
<dbReference type="EMBL" id="PVNL01000050">
    <property type="protein sequence ID" value="PRQ07765.1"/>
    <property type="molecule type" value="Genomic_DNA"/>
</dbReference>
<comment type="caution">
    <text evidence="3">The sequence shown here is derived from an EMBL/GenBank/DDBJ whole genome shotgun (WGS) entry which is preliminary data.</text>
</comment>
<feature type="compositionally biased region" description="Pro residues" evidence="1">
    <location>
        <begin position="95"/>
        <end position="104"/>
    </location>
</feature>
<dbReference type="Proteomes" id="UP000238823">
    <property type="component" value="Unassembled WGS sequence"/>
</dbReference>